<dbReference type="RefSeq" id="WP_303282864.1">
    <property type="nucleotide sequence ID" value="NZ_BAABCZ010000009.1"/>
</dbReference>
<evidence type="ECO:0000313" key="2">
    <source>
        <dbReference type="EMBL" id="MDO5988260.1"/>
    </source>
</evidence>
<dbReference type="EMBL" id="JAUOEM010000004">
    <property type="protein sequence ID" value="MDO5988260.1"/>
    <property type="molecule type" value="Genomic_DNA"/>
</dbReference>
<keyword evidence="1" id="KW-0732">Signal</keyword>
<feature type="signal peptide" evidence="1">
    <location>
        <begin position="1"/>
        <end position="20"/>
    </location>
</feature>
<gene>
    <name evidence="2" type="ORF">Q4Q39_12665</name>
</gene>
<comment type="caution">
    <text evidence="2">The sequence shown here is derived from an EMBL/GenBank/DDBJ whole genome shotgun (WGS) entry which is preliminary data.</text>
</comment>
<keyword evidence="3" id="KW-1185">Reference proteome</keyword>
<protein>
    <recommendedName>
        <fullName evidence="4">YtkA-like domain-containing protein</fullName>
    </recommendedName>
</protein>
<evidence type="ECO:0000256" key="1">
    <source>
        <dbReference type="SAM" id="SignalP"/>
    </source>
</evidence>
<dbReference type="PROSITE" id="PS51257">
    <property type="entry name" value="PROKAR_LIPOPROTEIN"/>
    <property type="match status" value="1"/>
</dbReference>
<evidence type="ECO:0008006" key="4">
    <source>
        <dbReference type="Google" id="ProtNLM"/>
    </source>
</evidence>
<feature type="chain" id="PRO_5045687100" description="YtkA-like domain-containing protein" evidence="1">
    <location>
        <begin position="21"/>
        <end position="281"/>
    </location>
</feature>
<name>A0ABT8X2S5_9FLAO</name>
<evidence type="ECO:0000313" key="3">
    <source>
        <dbReference type="Proteomes" id="UP001176891"/>
    </source>
</evidence>
<reference evidence="2" key="1">
    <citation type="submission" date="2023-07" db="EMBL/GenBank/DDBJ databases">
        <title>Two novel species in the genus Flavivirga.</title>
        <authorList>
            <person name="Kwon K."/>
        </authorList>
    </citation>
    <scope>NUCLEOTIDE SEQUENCE</scope>
    <source>
        <strain evidence="2">KACC 14157</strain>
    </source>
</reference>
<dbReference type="Proteomes" id="UP001176891">
    <property type="component" value="Unassembled WGS sequence"/>
</dbReference>
<sequence>MKLKYIIPILIISLSTIGCSTDDNDTPIVDEIQNLVKIQEIKNSDHTIELYNKTGKFTTGYNNVTIRIKDNTNDSYFENLSISWMPVMKMPAMQHSCPKSAITKITDKKTLYEGSVIYQMTNTNGSGWSLTFEYTIDNEDYTATDTISVIQSEKQNVASFMGSDNKKYIVALIEPKAPIIGINDLIIGLYKMENMMSFPVVQDYRIMLDPRMPGMGNHSSPNNTDLSYDTTDNIYHGDLSLTMTGYWVLNLKLMDSDDSLLKGEDVTESNERSSLYLELEF</sequence>
<accession>A0ABT8X2S5</accession>
<proteinExistence type="predicted"/>
<organism evidence="2 3">
    <name type="scientific">Flavivirga amylovorans</name>
    <dbReference type="NCBI Taxonomy" id="870486"/>
    <lineage>
        <taxon>Bacteria</taxon>
        <taxon>Pseudomonadati</taxon>
        <taxon>Bacteroidota</taxon>
        <taxon>Flavobacteriia</taxon>
        <taxon>Flavobacteriales</taxon>
        <taxon>Flavobacteriaceae</taxon>
        <taxon>Flavivirga</taxon>
    </lineage>
</organism>